<dbReference type="InterPro" id="IPR051257">
    <property type="entry name" value="Diverse_CBS-Domain"/>
</dbReference>
<dbReference type="InterPro" id="IPR046342">
    <property type="entry name" value="CBS_dom_sf"/>
</dbReference>
<dbReference type="SUPFAM" id="SSF54631">
    <property type="entry name" value="CBS-domain pair"/>
    <property type="match status" value="1"/>
</dbReference>
<dbReference type="CDD" id="cd04586">
    <property type="entry name" value="CBS_pair_BON_assoc"/>
    <property type="match status" value="1"/>
</dbReference>
<dbReference type="Proteomes" id="UP000734823">
    <property type="component" value="Unassembled WGS sequence"/>
</dbReference>
<dbReference type="PROSITE" id="PS50914">
    <property type="entry name" value="BON"/>
    <property type="match status" value="1"/>
</dbReference>
<evidence type="ECO:0000259" key="3">
    <source>
        <dbReference type="PROSITE" id="PS50914"/>
    </source>
</evidence>
<dbReference type="Gene3D" id="3.30.1340.30">
    <property type="match status" value="1"/>
</dbReference>
<dbReference type="Gene3D" id="3.10.580.10">
    <property type="entry name" value="CBS-domain"/>
    <property type="match status" value="1"/>
</dbReference>
<dbReference type="EMBL" id="JABVED010000001">
    <property type="protein sequence ID" value="MBC6445824.1"/>
    <property type="molecule type" value="Genomic_DNA"/>
</dbReference>
<feature type="domain" description="CBS" evidence="4">
    <location>
        <begin position="90"/>
        <end position="146"/>
    </location>
</feature>
<sequence>MKHRKIQNVMTTDVATVTPDTPFKEIVSLLDSRHISAVPVVDQTGKVLGVVSHADLLARQITQDPDERRSLLTWLMPHDHTEGDTAGELMTAPAHTITADATVIHAAKELRRHGIKRLPVVDEAGGLVGIVSRVDLLSVFLRDDDEIADEIAHEVFERNLGVIPGPGTVSIDVEEGVVTLRGEMDRKSSIPVAVALIRRVDGVVDVNPHVAFAYDDTHIHIPEPMAVDITHEPRVRG</sequence>
<evidence type="ECO:0000313" key="5">
    <source>
        <dbReference type="EMBL" id="MBC6445824.1"/>
    </source>
</evidence>
<dbReference type="PANTHER" id="PTHR43080">
    <property type="entry name" value="CBS DOMAIN-CONTAINING PROTEIN CBSX3, MITOCHONDRIAL"/>
    <property type="match status" value="1"/>
</dbReference>
<organism evidence="5 6">
    <name type="scientific">Actinokineospora xionganensis</name>
    <dbReference type="NCBI Taxonomy" id="2684470"/>
    <lineage>
        <taxon>Bacteria</taxon>
        <taxon>Bacillati</taxon>
        <taxon>Actinomycetota</taxon>
        <taxon>Actinomycetes</taxon>
        <taxon>Pseudonocardiales</taxon>
        <taxon>Pseudonocardiaceae</taxon>
        <taxon>Actinokineospora</taxon>
    </lineage>
</organism>
<dbReference type="InterPro" id="IPR000644">
    <property type="entry name" value="CBS_dom"/>
</dbReference>
<gene>
    <name evidence="5" type="ORF">GPZ80_01395</name>
</gene>
<reference evidence="5 6" key="1">
    <citation type="submission" date="2020-06" db="EMBL/GenBank/DDBJ databases">
        <title>Actinokineospora xiongansis sp. nov., isolated from soil of Baiyangdian.</title>
        <authorList>
            <person name="Zhang X."/>
        </authorList>
    </citation>
    <scope>NUCLEOTIDE SEQUENCE [LARGE SCALE GENOMIC DNA]</scope>
    <source>
        <strain evidence="5 6">HBU206404</strain>
    </source>
</reference>
<evidence type="ECO:0000256" key="2">
    <source>
        <dbReference type="PROSITE-ProRule" id="PRU00703"/>
    </source>
</evidence>
<protein>
    <submittedName>
        <fullName evidence="5">CBS domain-containing protein</fullName>
    </submittedName>
</protein>
<keyword evidence="1 2" id="KW-0129">CBS domain</keyword>
<dbReference type="InterPro" id="IPR017080">
    <property type="entry name" value="UCP036990_CBS_BON"/>
</dbReference>
<dbReference type="PROSITE" id="PS51371">
    <property type="entry name" value="CBS"/>
    <property type="match status" value="2"/>
</dbReference>
<comment type="caution">
    <text evidence="5">The sequence shown here is derived from an EMBL/GenBank/DDBJ whole genome shotgun (WGS) entry which is preliminary data.</text>
</comment>
<dbReference type="SMART" id="SM00116">
    <property type="entry name" value="CBS"/>
    <property type="match status" value="2"/>
</dbReference>
<dbReference type="Pfam" id="PF00571">
    <property type="entry name" value="CBS"/>
    <property type="match status" value="2"/>
</dbReference>
<proteinExistence type="predicted"/>
<dbReference type="RefSeq" id="WP_187217879.1">
    <property type="nucleotide sequence ID" value="NZ_JABVED010000001.1"/>
</dbReference>
<dbReference type="InterPro" id="IPR007055">
    <property type="entry name" value="BON_dom"/>
</dbReference>
<feature type="domain" description="BON" evidence="3">
    <location>
        <begin position="143"/>
        <end position="214"/>
    </location>
</feature>
<dbReference type="PANTHER" id="PTHR43080:SF29">
    <property type="entry name" value="OS02G0818000 PROTEIN"/>
    <property type="match status" value="1"/>
</dbReference>
<accession>A0ABR7KZK9</accession>
<keyword evidence="6" id="KW-1185">Reference proteome</keyword>
<evidence type="ECO:0000259" key="4">
    <source>
        <dbReference type="PROSITE" id="PS51371"/>
    </source>
</evidence>
<name>A0ABR7KZK9_9PSEU</name>
<dbReference type="Pfam" id="PF04972">
    <property type="entry name" value="BON"/>
    <property type="match status" value="1"/>
</dbReference>
<dbReference type="PIRSF" id="PIRSF036990">
    <property type="entry name" value="UCP036990_CBS_BON"/>
    <property type="match status" value="1"/>
</dbReference>
<feature type="domain" description="CBS" evidence="4">
    <location>
        <begin position="10"/>
        <end position="67"/>
    </location>
</feature>
<evidence type="ECO:0000313" key="6">
    <source>
        <dbReference type="Proteomes" id="UP000734823"/>
    </source>
</evidence>
<evidence type="ECO:0000256" key="1">
    <source>
        <dbReference type="ARBA" id="ARBA00023122"/>
    </source>
</evidence>